<dbReference type="RefSeq" id="WP_308982032.1">
    <property type="nucleotide sequence ID" value="NZ_JAVIDL010000041.1"/>
</dbReference>
<sequence>MKVGDSDKVDIGEYASLRVTCGKIGLKSFVYRYRSPIDNSLKKITSRNYPTISLAEAREEYLKIVPTFS</sequence>
<comment type="caution">
    <text evidence="1">The sequence shown here is derived from an EMBL/GenBank/DDBJ whole genome shotgun (WGS) entry which is preliminary data.</text>
</comment>
<evidence type="ECO:0000313" key="2">
    <source>
        <dbReference type="Proteomes" id="UP001243844"/>
    </source>
</evidence>
<name>A0AAW8JAW5_9GAMM</name>
<gene>
    <name evidence="1" type="ORF">RFH47_14750</name>
</gene>
<dbReference type="EMBL" id="JAVIDL010000041">
    <property type="protein sequence ID" value="MDQ8936979.1"/>
    <property type="molecule type" value="Genomic_DNA"/>
</dbReference>
<accession>A0AAW8JAW5</accession>
<reference evidence="1" key="1">
    <citation type="submission" date="2023-08" db="EMBL/GenBank/DDBJ databases">
        <title>Emergence of clinically-relevant ST2 carbapenem-resistant Acinetobacter baumannii strains in hospital sewages in Zhejiang, East of China.</title>
        <authorList>
            <person name="Kaichao C."/>
            <person name="Zhang R."/>
        </authorList>
    </citation>
    <scope>NUCLEOTIDE SEQUENCE</scope>
    <source>
        <strain evidence="1">M-RB-37</strain>
    </source>
</reference>
<dbReference type="Proteomes" id="UP001243844">
    <property type="component" value="Unassembled WGS sequence"/>
</dbReference>
<dbReference type="InterPro" id="IPR038488">
    <property type="entry name" value="Integrase_DNA-bd_sf"/>
</dbReference>
<dbReference type="Gene3D" id="3.30.160.390">
    <property type="entry name" value="Integrase, DNA-binding domain"/>
    <property type="match status" value="1"/>
</dbReference>
<protein>
    <recommendedName>
        <fullName evidence="3">Integrase DNA-binding domain-containing protein</fullName>
    </recommendedName>
</protein>
<dbReference type="AlphaFoldDB" id="A0AAW8JAW5"/>
<evidence type="ECO:0008006" key="3">
    <source>
        <dbReference type="Google" id="ProtNLM"/>
    </source>
</evidence>
<evidence type="ECO:0000313" key="1">
    <source>
        <dbReference type="EMBL" id="MDQ8936979.1"/>
    </source>
</evidence>
<proteinExistence type="predicted"/>
<organism evidence="1 2">
    <name type="scientific">Acinetobacter rudis</name>
    <dbReference type="NCBI Taxonomy" id="632955"/>
    <lineage>
        <taxon>Bacteria</taxon>
        <taxon>Pseudomonadati</taxon>
        <taxon>Pseudomonadota</taxon>
        <taxon>Gammaproteobacteria</taxon>
        <taxon>Moraxellales</taxon>
        <taxon>Moraxellaceae</taxon>
        <taxon>Acinetobacter</taxon>
    </lineage>
</organism>